<dbReference type="HAMAP" id="MF_01877">
    <property type="entry name" value="16SrRNA_methyltr_I"/>
    <property type="match status" value="1"/>
</dbReference>
<sequence>MDIKGGILYVVGSPIGNLDDITFRAVYILKNVNLILSEDTRETDKILQRYNIKTPQISYTDHKHDFLINEIIKNINLGYNYAIISDSGTPLISDPGFKLVNRLIKEGIKCFSIPGPSSPIAALSISGLPTDKFIFLGFLPKGTKQKEMIQKYGELDVSIIILESSHRIKKTIYLLYDALGDRMVCVCKDLTKFYENVKTKRLSYFVENIDLIKEKGEYTIIIAKKDFNLNG</sequence>
<dbReference type="InterPro" id="IPR035996">
    <property type="entry name" value="4pyrrol_Methylase_sf"/>
</dbReference>
<dbReference type="Pfam" id="PF00590">
    <property type="entry name" value="TP_methylase"/>
    <property type="match status" value="1"/>
</dbReference>
<evidence type="ECO:0000259" key="7">
    <source>
        <dbReference type="Pfam" id="PF00590"/>
    </source>
</evidence>
<organism evidence="8 9">
    <name type="scientific">candidate division WWE3 bacterium RBG_19FT_COMBO_34_6</name>
    <dbReference type="NCBI Taxonomy" id="1802612"/>
    <lineage>
        <taxon>Bacteria</taxon>
        <taxon>Katanobacteria</taxon>
    </lineage>
</organism>
<evidence type="ECO:0000313" key="8">
    <source>
        <dbReference type="EMBL" id="OGC45984.1"/>
    </source>
</evidence>
<comment type="similarity">
    <text evidence="6">Belongs to the methyltransferase superfamily. RsmI family.</text>
</comment>
<name>A0A1F4UM02_UNCKA</name>
<dbReference type="GO" id="GO:0005737">
    <property type="term" value="C:cytoplasm"/>
    <property type="evidence" value="ECO:0007669"/>
    <property type="project" value="UniProtKB-SubCell"/>
</dbReference>
<gene>
    <name evidence="6" type="primary">rsmI</name>
    <name evidence="8" type="ORF">A2V49_01925</name>
</gene>
<evidence type="ECO:0000256" key="3">
    <source>
        <dbReference type="ARBA" id="ARBA00022603"/>
    </source>
</evidence>
<evidence type="ECO:0000256" key="4">
    <source>
        <dbReference type="ARBA" id="ARBA00022679"/>
    </source>
</evidence>
<evidence type="ECO:0000256" key="6">
    <source>
        <dbReference type="HAMAP-Rule" id="MF_01877"/>
    </source>
</evidence>
<keyword evidence="3 6" id="KW-0489">Methyltransferase</keyword>
<keyword evidence="4 6" id="KW-0808">Transferase</keyword>
<dbReference type="Gene3D" id="3.30.950.10">
    <property type="entry name" value="Methyltransferase, Cobalt-precorrin-4 Transmethylase, Domain 2"/>
    <property type="match status" value="1"/>
</dbReference>
<reference evidence="8 9" key="1">
    <citation type="journal article" date="2016" name="Nat. Commun.">
        <title>Thousands of microbial genomes shed light on interconnected biogeochemical processes in an aquifer system.</title>
        <authorList>
            <person name="Anantharaman K."/>
            <person name="Brown C.T."/>
            <person name="Hug L.A."/>
            <person name="Sharon I."/>
            <person name="Castelle C.J."/>
            <person name="Probst A.J."/>
            <person name="Thomas B.C."/>
            <person name="Singh A."/>
            <person name="Wilkins M.J."/>
            <person name="Karaoz U."/>
            <person name="Brodie E.L."/>
            <person name="Williams K.H."/>
            <person name="Hubbard S.S."/>
            <person name="Banfield J.F."/>
        </authorList>
    </citation>
    <scope>NUCLEOTIDE SEQUENCE [LARGE SCALE GENOMIC DNA]</scope>
</reference>
<comment type="function">
    <text evidence="6">Catalyzes the 2'-O-methylation of the ribose of cytidine 1402 (C1402) in 16S rRNA.</text>
</comment>
<dbReference type="Gene3D" id="3.40.1010.10">
    <property type="entry name" value="Cobalt-precorrin-4 Transmethylase, Domain 1"/>
    <property type="match status" value="1"/>
</dbReference>
<dbReference type="Proteomes" id="UP000178615">
    <property type="component" value="Unassembled WGS sequence"/>
</dbReference>
<keyword evidence="5 6" id="KW-0949">S-adenosyl-L-methionine</keyword>
<accession>A0A1F4UM02</accession>
<comment type="catalytic activity">
    <reaction evidence="6">
        <text>cytidine(1402) in 16S rRNA + S-adenosyl-L-methionine = 2'-O-methylcytidine(1402) in 16S rRNA + S-adenosyl-L-homocysteine + H(+)</text>
        <dbReference type="Rhea" id="RHEA:42924"/>
        <dbReference type="Rhea" id="RHEA-COMP:10285"/>
        <dbReference type="Rhea" id="RHEA-COMP:10286"/>
        <dbReference type="ChEBI" id="CHEBI:15378"/>
        <dbReference type="ChEBI" id="CHEBI:57856"/>
        <dbReference type="ChEBI" id="CHEBI:59789"/>
        <dbReference type="ChEBI" id="CHEBI:74495"/>
        <dbReference type="ChEBI" id="CHEBI:82748"/>
        <dbReference type="EC" id="2.1.1.198"/>
    </reaction>
</comment>
<evidence type="ECO:0000256" key="1">
    <source>
        <dbReference type="ARBA" id="ARBA00022490"/>
    </source>
</evidence>
<keyword evidence="2 6" id="KW-0698">rRNA processing</keyword>
<comment type="subcellular location">
    <subcellularLocation>
        <location evidence="6">Cytoplasm</location>
    </subcellularLocation>
</comment>
<dbReference type="EC" id="2.1.1.198" evidence="6"/>
<comment type="caution">
    <text evidence="8">The sequence shown here is derived from an EMBL/GenBank/DDBJ whole genome shotgun (WGS) entry which is preliminary data.</text>
</comment>
<evidence type="ECO:0000256" key="2">
    <source>
        <dbReference type="ARBA" id="ARBA00022552"/>
    </source>
</evidence>
<dbReference type="InterPro" id="IPR014777">
    <property type="entry name" value="4pyrrole_Mease_sub1"/>
</dbReference>
<dbReference type="CDD" id="cd11648">
    <property type="entry name" value="RsmI"/>
    <property type="match status" value="1"/>
</dbReference>
<keyword evidence="1 6" id="KW-0963">Cytoplasm</keyword>
<protein>
    <recommendedName>
        <fullName evidence="6">Ribosomal RNA small subunit methyltransferase I</fullName>
        <ecNumber evidence="6">2.1.1.198</ecNumber>
    </recommendedName>
    <alternativeName>
        <fullName evidence="6">16S rRNA 2'-O-ribose C1402 methyltransferase</fullName>
    </alternativeName>
    <alternativeName>
        <fullName evidence="6">rRNA (cytidine-2'-O-)-methyltransferase RsmI</fullName>
    </alternativeName>
</protein>
<dbReference type="InterPro" id="IPR000878">
    <property type="entry name" value="4pyrrol_Mease"/>
</dbReference>
<dbReference type="PANTHER" id="PTHR46111:SF1">
    <property type="entry name" value="RIBOSOMAL RNA SMALL SUBUNIT METHYLTRANSFERASE I"/>
    <property type="match status" value="1"/>
</dbReference>
<dbReference type="PROSITE" id="PS01296">
    <property type="entry name" value="RSMI"/>
    <property type="match status" value="1"/>
</dbReference>
<dbReference type="InterPro" id="IPR018063">
    <property type="entry name" value="SAM_MeTrfase_RsmI_CS"/>
</dbReference>
<dbReference type="SUPFAM" id="SSF53790">
    <property type="entry name" value="Tetrapyrrole methylase"/>
    <property type="match status" value="1"/>
</dbReference>
<dbReference type="PIRSF" id="PIRSF005917">
    <property type="entry name" value="MTase_YraL"/>
    <property type="match status" value="1"/>
</dbReference>
<proteinExistence type="inferred from homology"/>
<dbReference type="AlphaFoldDB" id="A0A1F4UM02"/>
<evidence type="ECO:0000256" key="5">
    <source>
        <dbReference type="ARBA" id="ARBA00022691"/>
    </source>
</evidence>
<dbReference type="NCBIfam" id="TIGR00096">
    <property type="entry name" value="16S rRNA (cytidine(1402)-2'-O)-methyltransferase"/>
    <property type="match status" value="1"/>
</dbReference>
<dbReference type="EMBL" id="MEUV01000017">
    <property type="protein sequence ID" value="OGC45984.1"/>
    <property type="molecule type" value="Genomic_DNA"/>
</dbReference>
<dbReference type="PANTHER" id="PTHR46111">
    <property type="entry name" value="RIBOSOMAL RNA SMALL SUBUNIT METHYLTRANSFERASE I"/>
    <property type="match status" value="1"/>
</dbReference>
<dbReference type="InterPro" id="IPR008189">
    <property type="entry name" value="rRNA_ssu_MeTfrase_I"/>
</dbReference>
<feature type="domain" description="Tetrapyrrole methylase" evidence="7">
    <location>
        <begin position="8"/>
        <end position="202"/>
    </location>
</feature>
<evidence type="ECO:0000313" key="9">
    <source>
        <dbReference type="Proteomes" id="UP000178615"/>
    </source>
</evidence>
<dbReference type="InterPro" id="IPR014776">
    <property type="entry name" value="4pyrrole_Mease_sub2"/>
</dbReference>
<dbReference type="GO" id="GO:0070677">
    <property type="term" value="F:rRNA (cytosine-2'-O-)-methyltransferase activity"/>
    <property type="evidence" value="ECO:0007669"/>
    <property type="project" value="UniProtKB-UniRule"/>
</dbReference>